<evidence type="ECO:0000259" key="1">
    <source>
        <dbReference type="SMART" id="SM01321"/>
    </source>
</evidence>
<evidence type="ECO:0000313" key="3">
    <source>
        <dbReference type="Proteomes" id="UP000254069"/>
    </source>
</evidence>
<feature type="domain" description="Transposase IS200-like" evidence="1">
    <location>
        <begin position="12"/>
        <end position="187"/>
    </location>
</feature>
<protein>
    <submittedName>
        <fullName evidence="2">Transposase and inactivated derivatives</fullName>
    </submittedName>
</protein>
<dbReference type="GO" id="GO:0006313">
    <property type="term" value="P:DNA transposition"/>
    <property type="evidence" value="ECO:0007669"/>
    <property type="project" value="InterPro"/>
</dbReference>
<keyword evidence="3" id="KW-1185">Reference proteome</keyword>
<proteinExistence type="predicted"/>
<dbReference type="Gene3D" id="3.30.70.1290">
    <property type="entry name" value="Transposase IS200-like"/>
    <property type="match status" value="1"/>
</dbReference>
<reference evidence="2 3" key="1">
    <citation type="submission" date="2018-06" db="EMBL/GenBank/DDBJ databases">
        <authorList>
            <consortium name="Pathogen Informatics"/>
            <person name="Doyle S."/>
        </authorList>
    </citation>
    <scope>NUCLEOTIDE SEQUENCE [LARGE SCALE GENOMIC DNA]</scope>
    <source>
        <strain evidence="2 3">NCTC10738</strain>
    </source>
</reference>
<organism evidence="2 3">
    <name type="scientific">Shewanella algae</name>
    <dbReference type="NCBI Taxonomy" id="38313"/>
    <lineage>
        <taxon>Bacteria</taxon>
        <taxon>Pseudomonadati</taxon>
        <taxon>Pseudomonadota</taxon>
        <taxon>Gammaproteobacteria</taxon>
        <taxon>Alteromonadales</taxon>
        <taxon>Shewanellaceae</taxon>
        <taxon>Shewanella</taxon>
    </lineage>
</organism>
<gene>
    <name evidence="2" type="ORF">NCTC10738_02739</name>
</gene>
<dbReference type="RefSeq" id="WP_115389890.1">
    <property type="nucleotide sequence ID" value="NZ_JADZHC010000066.1"/>
</dbReference>
<sequence length="324" mass="37312">MPRPRYAQVSLEDTPFYHCISRCVRRAFLCGVDDYSGKSYEHRRDGVESRLLELAAVFSIDLCAYAVMSNHLHLVLRVDLKTATEWTLEQVLQRWHLLYSGTLLSQRFLRGETLSDIEYLTLQQTAEVYRQRLMDISWFMRALNEPIARQANREDGCSGRFWEGRFKSQALLDDAAVLACMAYVDLNPIRAGIAKTPEDSDYTSIQRRIRAAMQGENTPELLPFVGNERLNMPQGLHFEAKDYLQLVDDTGRIIRHDKRGQITAGTTTILNRLNIPIDNWLKLTTDFSRLFKGPVGTLESLTDYCTHLQRRRRQGAANCQKLFS</sequence>
<dbReference type="GO" id="GO:0004803">
    <property type="term" value="F:transposase activity"/>
    <property type="evidence" value="ECO:0007669"/>
    <property type="project" value="InterPro"/>
</dbReference>
<evidence type="ECO:0000313" key="2">
    <source>
        <dbReference type="EMBL" id="SUI79313.1"/>
    </source>
</evidence>
<dbReference type="Proteomes" id="UP000254069">
    <property type="component" value="Unassembled WGS sequence"/>
</dbReference>
<dbReference type="InterPro" id="IPR036515">
    <property type="entry name" value="Transposase_17_sf"/>
</dbReference>
<dbReference type="PANTHER" id="PTHR34322:SF2">
    <property type="entry name" value="TRANSPOSASE IS200-LIKE DOMAIN-CONTAINING PROTEIN"/>
    <property type="match status" value="1"/>
</dbReference>
<name>A0A380AFA5_9GAMM</name>
<dbReference type="PANTHER" id="PTHR34322">
    <property type="entry name" value="TRANSPOSASE, Y1_TNP DOMAIN-CONTAINING"/>
    <property type="match status" value="1"/>
</dbReference>
<dbReference type="EMBL" id="UGYO01000001">
    <property type="protein sequence ID" value="SUI79313.1"/>
    <property type="molecule type" value="Genomic_DNA"/>
</dbReference>
<dbReference type="SMART" id="SM01321">
    <property type="entry name" value="Y1_Tnp"/>
    <property type="match status" value="1"/>
</dbReference>
<dbReference type="InterPro" id="IPR002686">
    <property type="entry name" value="Transposase_17"/>
</dbReference>
<accession>A0A380AFA5</accession>
<dbReference type="GO" id="GO:0003677">
    <property type="term" value="F:DNA binding"/>
    <property type="evidence" value="ECO:0007669"/>
    <property type="project" value="InterPro"/>
</dbReference>
<dbReference type="SUPFAM" id="SSF143422">
    <property type="entry name" value="Transposase IS200-like"/>
    <property type="match status" value="1"/>
</dbReference>
<dbReference type="AlphaFoldDB" id="A0A380AFA5"/>